<dbReference type="PANTHER" id="PTHR22726:SF8">
    <property type="entry name" value="METALLOPROTEASE YCAL"/>
    <property type="match status" value="1"/>
</dbReference>
<comment type="cofactor">
    <cofactor evidence="6">
        <name>Zn(2+)</name>
        <dbReference type="ChEBI" id="CHEBI:29105"/>
    </cofactor>
    <text evidence="6">Binds 1 zinc ion per subunit.</text>
</comment>
<dbReference type="Pfam" id="PF01435">
    <property type="entry name" value="Peptidase_M48"/>
    <property type="match status" value="1"/>
</dbReference>
<dbReference type="AlphaFoldDB" id="A0A0D8L8P1"/>
<comment type="caution">
    <text evidence="10">The sequence shown here is derived from an EMBL/GenBank/DDBJ whole genome shotgun (WGS) entry which is preliminary data.</text>
</comment>
<evidence type="ECO:0000256" key="1">
    <source>
        <dbReference type="ARBA" id="ARBA00022670"/>
    </source>
</evidence>
<feature type="domain" description="Peptidase M48" evidence="9">
    <location>
        <begin position="73"/>
        <end position="244"/>
    </location>
</feature>
<keyword evidence="4 6" id="KW-0862">Zinc</keyword>
<dbReference type="Proteomes" id="UP000032582">
    <property type="component" value="Unassembled WGS sequence"/>
</dbReference>
<dbReference type="MEROPS" id="M48.022"/>
<evidence type="ECO:0000256" key="5">
    <source>
        <dbReference type="ARBA" id="ARBA00023049"/>
    </source>
</evidence>
<dbReference type="PROSITE" id="PS51257">
    <property type="entry name" value="PROKAR_LIPOPROTEIN"/>
    <property type="match status" value="1"/>
</dbReference>
<evidence type="ECO:0000256" key="8">
    <source>
        <dbReference type="SAM" id="SignalP"/>
    </source>
</evidence>
<dbReference type="Gene3D" id="3.30.2010.10">
    <property type="entry name" value="Metalloproteases ('zincins'), catalytic domain"/>
    <property type="match status" value="1"/>
</dbReference>
<organism evidence="10 11">
    <name type="scientific">Morganella morganii</name>
    <name type="common">Proteus morganii</name>
    <dbReference type="NCBI Taxonomy" id="582"/>
    <lineage>
        <taxon>Bacteria</taxon>
        <taxon>Pseudomonadati</taxon>
        <taxon>Pseudomonadota</taxon>
        <taxon>Gammaproteobacteria</taxon>
        <taxon>Enterobacterales</taxon>
        <taxon>Morganellaceae</taxon>
        <taxon>Morganella</taxon>
    </lineage>
</organism>
<feature type="chain" id="PRO_5002332723" evidence="8">
    <location>
        <begin position="18"/>
        <end position="250"/>
    </location>
</feature>
<accession>A0A0D8L8P1</accession>
<keyword evidence="8" id="KW-0732">Signal</keyword>
<evidence type="ECO:0000256" key="3">
    <source>
        <dbReference type="ARBA" id="ARBA00022801"/>
    </source>
</evidence>
<comment type="similarity">
    <text evidence="6">Belongs to the peptidase M48 family.</text>
</comment>
<dbReference type="InterPro" id="IPR001915">
    <property type="entry name" value="Peptidase_M48"/>
</dbReference>
<dbReference type="PATRIC" id="fig|582.24.peg.2583"/>
<feature type="region of interest" description="Disordered" evidence="7">
    <location>
        <begin position="223"/>
        <end position="250"/>
    </location>
</feature>
<sequence>MKLKTLSALAVSAVVLAGCQNMNYDSLAQSGGQLFQAATLTDADMVKLADGACKEMDAQNQVAPASSQYTARMNKIAKSLGSDVNGTKVNYKVYMTNEPNAWAMANGCVRVYSGLMDMMNDNEIEGVLGHELGHVDLGHTKKAMQVAYAAVAAKTAAGSAGGIASQLSNSQFADMGIKLVNAQFSQHQETEADNYSYDLLKKRGISTEGLATSFEKLAKMDKGQNSMFDSHPPTTERAENIRKRIAEDKK</sequence>
<keyword evidence="1 6" id="KW-0645">Protease</keyword>
<evidence type="ECO:0000256" key="7">
    <source>
        <dbReference type="SAM" id="MobiDB-lite"/>
    </source>
</evidence>
<gene>
    <name evidence="10" type="ORF">UA45_08275</name>
</gene>
<dbReference type="GO" id="GO:0004222">
    <property type="term" value="F:metalloendopeptidase activity"/>
    <property type="evidence" value="ECO:0007669"/>
    <property type="project" value="InterPro"/>
</dbReference>
<evidence type="ECO:0000256" key="2">
    <source>
        <dbReference type="ARBA" id="ARBA00022723"/>
    </source>
</evidence>
<dbReference type="EMBL" id="JZSH01000074">
    <property type="protein sequence ID" value="KJF78119.1"/>
    <property type="molecule type" value="Genomic_DNA"/>
</dbReference>
<evidence type="ECO:0000256" key="6">
    <source>
        <dbReference type="RuleBase" id="RU003983"/>
    </source>
</evidence>
<proteinExistence type="inferred from homology"/>
<reference evidence="10 11" key="1">
    <citation type="submission" date="2015-02" db="EMBL/GenBank/DDBJ databases">
        <title>Whole genome shotgun sequencing of cultured foodborne pathogen.</title>
        <authorList>
            <person name="Timme R."/>
            <person name="Allard M.W."/>
            <person name="Strain E."/>
            <person name="Evans P.S."/>
            <person name="Brown E."/>
        </authorList>
    </citation>
    <scope>NUCLEOTIDE SEQUENCE [LARGE SCALE GENOMIC DNA]</scope>
    <source>
        <strain evidence="10 11">GCSL-TSO-24</strain>
    </source>
</reference>
<dbReference type="PANTHER" id="PTHR22726">
    <property type="entry name" value="METALLOENDOPEPTIDASE OMA1"/>
    <property type="match status" value="1"/>
</dbReference>
<keyword evidence="2" id="KW-0479">Metal-binding</keyword>
<evidence type="ECO:0000313" key="10">
    <source>
        <dbReference type="EMBL" id="KJF78119.1"/>
    </source>
</evidence>
<dbReference type="GO" id="GO:0016020">
    <property type="term" value="C:membrane"/>
    <property type="evidence" value="ECO:0007669"/>
    <property type="project" value="TreeGrafter"/>
</dbReference>
<evidence type="ECO:0000313" key="11">
    <source>
        <dbReference type="Proteomes" id="UP000032582"/>
    </source>
</evidence>
<dbReference type="GO" id="GO:0051603">
    <property type="term" value="P:proteolysis involved in protein catabolic process"/>
    <property type="evidence" value="ECO:0007669"/>
    <property type="project" value="TreeGrafter"/>
</dbReference>
<evidence type="ECO:0000259" key="9">
    <source>
        <dbReference type="Pfam" id="PF01435"/>
    </source>
</evidence>
<dbReference type="InterPro" id="IPR051156">
    <property type="entry name" value="Mito/Outer_Membr_Metalloprot"/>
</dbReference>
<keyword evidence="3 6" id="KW-0378">Hydrolase</keyword>
<evidence type="ECO:0000256" key="4">
    <source>
        <dbReference type="ARBA" id="ARBA00022833"/>
    </source>
</evidence>
<name>A0A0D8L8P1_MORMO</name>
<keyword evidence="5 6" id="KW-0482">Metalloprotease</keyword>
<dbReference type="GO" id="GO:0046872">
    <property type="term" value="F:metal ion binding"/>
    <property type="evidence" value="ECO:0007669"/>
    <property type="project" value="UniProtKB-KW"/>
</dbReference>
<protein>
    <submittedName>
        <fullName evidence="10">Metalloprotease</fullName>
    </submittedName>
</protein>
<feature type="signal peptide" evidence="8">
    <location>
        <begin position="1"/>
        <end position="17"/>
    </location>
</feature>
<feature type="compositionally biased region" description="Basic and acidic residues" evidence="7">
    <location>
        <begin position="234"/>
        <end position="250"/>
    </location>
</feature>